<evidence type="ECO:0000313" key="3">
    <source>
        <dbReference type="Ensembl" id="ENSMMMP00000014883.1"/>
    </source>
</evidence>
<dbReference type="InterPro" id="IPR057279">
    <property type="entry name" value="MGAT4"/>
</dbReference>
<reference evidence="3" key="2">
    <citation type="submission" date="2025-09" db="UniProtKB">
        <authorList>
            <consortium name="Ensembl"/>
        </authorList>
    </citation>
    <scope>IDENTIFICATION</scope>
</reference>
<dbReference type="PANTHER" id="PTHR12062:SF32">
    <property type="entry name" value="MGAT4 FAMILY, MEMBER F"/>
    <property type="match status" value="1"/>
</dbReference>
<reference evidence="3" key="1">
    <citation type="submission" date="2025-08" db="UniProtKB">
        <authorList>
            <consortium name="Ensembl"/>
        </authorList>
    </citation>
    <scope>IDENTIFICATION</scope>
</reference>
<organism evidence="3 4">
    <name type="scientific">Marmota marmota marmota</name>
    <name type="common">Alpine marmot</name>
    <dbReference type="NCBI Taxonomy" id="9994"/>
    <lineage>
        <taxon>Eukaryota</taxon>
        <taxon>Metazoa</taxon>
        <taxon>Chordata</taxon>
        <taxon>Craniata</taxon>
        <taxon>Vertebrata</taxon>
        <taxon>Euteleostomi</taxon>
        <taxon>Mammalia</taxon>
        <taxon>Eutheria</taxon>
        <taxon>Euarchontoglires</taxon>
        <taxon>Glires</taxon>
        <taxon>Rodentia</taxon>
        <taxon>Sciuromorpha</taxon>
        <taxon>Sciuridae</taxon>
        <taxon>Xerinae</taxon>
        <taxon>Marmotini</taxon>
        <taxon>Marmota</taxon>
    </lineage>
</organism>
<dbReference type="Ensembl" id="ENSMMMT00000016967.1">
    <property type="protein sequence ID" value="ENSMMMP00000014883.1"/>
    <property type="gene ID" value="ENSMMMG00000013254.1"/>
</dbReference>
<dbReference type="PANTHER" id="PTHR12062">
    <property type="entry name" value="N-ACETYLGLUCOSAMINYLTRANSFERASE VI"/>
    <property type="match status" value="1"/>
</dbReference>
<feature type="region of interest" description="Disordered" evidence="1">
    <location>
        <begin position="1"/>
        <end position="21"/>
    </location>
</feature>
<dbReference type="Proteomes" id="UP000694407">
    <property type="component" value="Unplaced"/>
</dbReference>
<dbReference type="GO" id="GO:0008375">
    <property type="term" value="F:acetylglucosaminyltransferase activity"/>
    <property type="evidence" value="ECO:0007669"/>
    <property type="project" value="TreeGrafter"/>
</dbReference>
<dbReference type="GO" id="GO:0006487">
    <property type="term" value="P:protein N-linked glycosylation"/>
    <property type="evidence" value="ECO:0007669"/>
    <property type="project" value="TreeGrafter"/>
</dbReference>
<accession>A0A8C5ZHH6</accession>
<evidence type="ECO:0000256" key="1">
    <source>
        <dbReference type="SAM" id="MobiDB-lite"/>
    </source>
</evidence>
<sequence length="462" mass="52378">MTTTGLLPPSSPGPDRGHLSPEGLGINLMADTYLSCPQMEKTEILQQTVQEQINSEISNHLEVFREMQKNSPLLQCANYTLLAGALPQEKKLLTVGISSMQRPQGSYLLDTLQSLFQVSSEAELKSMMVLVHLSDPDPEWLSQTVANISGLFALHIKAKKLLVVHGLLDDSSLRNINQFSPCEELYFRQKVDYALLMNFASNLSDYFLLMDDNIFCTPNFVSSISRALSAWKKYPWVVLEFSSLTFSGKVFHSSDLSHLASFFLLFLKDTPTHLLLSNFGFLLGQTAPISLTPKLFHSWDNGFISEDTCYKEKEEKKKIGKPNNPPARIYTDMFFRDFFLPEYAYSLDLKYFKTQHVFTGQTFTVVFKQSYKVIQIEVITGIGIWGVCRLEHGQVELGYLPIGKGHICNRYVLLGPLVKGQLNQEVYHDKDFVEEVRCVRLLVTAPQQSNLCIVGIHIWIHV</sequence>
<dbReference type="Pfam" id="PF04666">
    <property type="entry name" value="MGAT4_cons"/>
    <property type="match status" value="1"/>
</dbReference>
<evidence type="ECO:0000259" key="2">
    <source>
        <dbReference type="Pfam" id="PF04666"/>
    </source>
</evidence>
<evidence type="ECO:0000313" key="4">
    <source>
        <dbReference type="Proteomes" id="UP000694407"/>
    </source>
</evidence>
<proteinExistence type="predicted"/>
<dbReference type="AlphaFoldDB" id="A0A8C5ZHH6"/>
<protein>
    <recommendedName>
        <fullName evidence="2">MGAT4 conserved region domain-containing protein</fullName>
    </recommendedName>
</protein>
<dbReference type="GeneTree" id="ENSGT00940000163241"/>
<feature type="domain" description="MGAT4 conserved region" evidence="2">
    <location>
        <begin position="56"/>
        <end position="284"/>
    </location>
</feature>
<name>A0A8C5ZHH6_MARMA</name>
<dbReference type="InterPro" id="IPR006759">
    <property type="entry name" value="Glyco_transf_54"/>
</dbReference>
<keyword evidence="4" id="KW-1185">Reference proteome</keyword>